<organism evidence="9 10">
    <name type="scientific">Kingella pumchi</name>
    <dbReference type="NCBI Taxonomy" id="2779506"/>
    <lineage>
        <taxon>Bacteria</taxon>
        <taxon>Pseudomonadati</taxon>
        <taxon>Pseudomonadota</taxon>
        <taxon>Betaproteobacteria</taxon>
        <taxon>Neisseriales</taxon>
        <taxon>Neisseriaceae</taxon>
        <taxon>Kingella</taxon>
    </lineage>
</organism>
<comment type="caution">
    <text evidence="9">The sequence shown here is derived from an EMBL/GenBank/DDBJ whole genome shotgun (WGS) entry which is preliminary data.</text>
</comment>
<evidence type="ECO:0000256" key="4">
    <source>
        <dbReference type="ARBA" id="ARBA00022692"/>
    </source>
</evidence>
<feature type="transmembrane region" description="Helical" evidence="7">
    <location>
        <begin position="118"/>
        <end position="139"/>
    </location>
</feature>
<proteinExistence type="inferred from homology"/>
<comment type="similarity">
    <text evidence="2">Belongs to the UPF0126 family.</text>
</comment>
<dbReference type="PANTHER" id="PTHR30506:SF3">
    <property type="entry name" value="UPF0126 INNER MEMBRANE PROTEIN YADS-RELATED"/>
    <property type="match status" value="1"/>
</dbReference>
<keyword evidence="4 7" id="KW-0812">Transmembrane</keyword>
<feature type="domain" description="Glycine transporter" evidence="8">
    <location>
        <begin position="94"/>
        <end position="167"/>
    </location>
</feature>
<protein>
    <submittedName>
        <fullName evidence="9">Trimeric intracellular cation channel family protein</fullName>
    </submittedName>
</protein>
<feature type="transmembrane region" description="Helical" evidence="7">
    <location>
        <begin position="30"/>
        <end position="47"/>
    </location>
</feature>
<feature type="domain" description="Glycine transporter" evidence="8">
    <location>
        <begin position="6"/>
        <end position="78"/>
    </location>
</feature>
<evidence type="ECO:0000259" key="8">
    <source>
        <dbReference type="Pfam" id="PF03458"/>
    </source>
</evidence>
<keyword evidence="6 7" id="KW-0472">Membrane</keyword>
<feature type="transmembrane region" description="Helical" evidence="7">
    <location>
        <begin position="6"/>
        <end position="23"/>
    </location>
</feature>
<dbReference type="RefSeq" id="WP_238747163.1">
    <property type="nucleotide sequence ID" value="NZ_JAKOOW010000024.1"/>
</dbReference>
<feature type="transmembrane region" description="Helical" evidence="7">
    <location>
        <begin position="151"/>
        <end position="171"/>
    </location>
</feature>
<feature type="transmembrane region" description="Helical" evidence="7">
    <location>
        <begin position="59"/>
        <end position="78"/>
    </location>
</feature>
<dbReference type="EMBL" id="JAKOOW010000024">
    <property type="protein sequence ID" value="MCG6504147.1"/>
    <property type="molecule type" value="Genomic_DNA"/>
</dbReference>
<evidence type="ECO:0000313" key="10">
    <source>
        <dbReference type="Proteomes" id="UP001298424"/>
    </source>
</evidence>
<dbReference type="InterPro" id="IPR005115">
    <property type="entry name" value="Gly_transporter"/>
</dbReference>
<evidence type="ECO:0000256" key="1">
    <source>
        <dbReference type="ARBA" id="ARBA00004651"/>
    </source>
</evidence>
<gene>
    <name evidence="9" type="ORF">MB824_06530</name>
</gene>
<accession>A0ABS9NMY2</accession>
<feature type="transmembrane region" description="Helical" evidence="7">
    <location>
        <begin position="177"/>
        <end position="196"/>
    </location>
</feature>
<dbReference type="Proteomes" id="UP001298424">
    <property type="component" value="Unassembled WGS sequence"/>
</dbReference>
<comment type="subcellular location">
    <subcellularLocation>
        <location evidence="1">Cell membrane</location>
        <topology evidence="1">Multi-pass membrane protein</topology>
    </subcellularLocation>
</comment>
<keyword evidence="3" id="KW-1003">Cell membrane</keyword>
<dbReference type="Pfam" id="PF03458">
    <property type="entry name" value="Gly_transporter"/>
    <property type="match status" value="2"/>
</dbReference>
<sequence>MTTTDLINIIGTIAFAISGYLVGYGKRLDVLGVVITALLTAVGGGMMRDALVGHIPQVFLRTDALIVVFATLAAAWLFRLERRRRAALTAAFIVADAIGLAAFSITGAQVGVALHLNLFGVVVLAFVTAVGGGIARDILVNKVPMILRSDLYGSIAILIGILMYLLAKAGWSNALTLNALFIGGCLLRLTAYRFHWQLPGFQNRHREQSRQDKGAA</sequence>
<reference evidence="9 10" key="1">
    <citation type="submission" date="2022-02" db="EMBL/GenBank/DDBJ databases">
        <title>Genome sequence data of Kingella unionensis sp. nov. strain CICC 24913 (CCUG 75125).</title>
        <authorList>
            <person name="Xiao M."/>
        </authorList>
    </citation>
    <scope>NUCLEOTIDE SEQUENCE [LARGE SCALE GENOMIC DNA]</scope>
    <source>
        <strain evidence="9 10">CICC 24913</strain>
    </source>
</reference>
<name>A0ABS9NMY2_9NEIS</name>
<evidence type="ECO:0000256" key="6">
    <source>
        <dbReference type="ARBA" id="ARBA00023136"/>
    </source>
</evidence>
<evidence type="ECO:0000256" key="2">
    <source>
        <dbReference type="ARBA" id="ARBA00008193"/>
    </source>
</evidence>
<keyword evidence="10" id="KW-1185">Reference proteome</keyword>
<evidence type="ECO:0000256" key="5">
    <source>
        <dbReference type="ARBA" id="ARBA00022989"/>
    </source>
</evidence>
<dbReference type="PANTHER" id="PTHR30506">
    <property type="entry name" value="INNER MEMBRANE PROTEIN"/>
    <property type="match status" value="1"/>
</dbReference>
<evidence type="ECO:0000313" key="9">
    <source>
        <dbReference type="EMBL" id="MCG6504147.1"/>
    </source>
</evidence>
<evidence type="ECO:0000256" key="7">
    <source>
        <dbReference type="SAM" id="Phobius"/>
    </source>
</evidence>
<feature type="transmembrane region" description="Helical" evidence="7">
    <location>
        <begin position="90"/>
        <end position="112"/>
    </location>
</feature>
<evidence type="ECO:0000256" key="3">
    <source>
        <dbReference type="ARBA" id="ARBA00022475"/>
    </source>
</evidence>
<keyword evidence="5 7" id="KW-1133">Transmembrane helix</keyword>